<evidence type="ECO:0000256" key="2">
    <source>
        <dbReference type="ARBA" id="ARBA00006375"/>
    </source>
</evidence>
<sequence length="373" mass="40991">MYNTPSDIWVAGAFAAVAVDFIVYPFDTLKTRVQSPDYEKVFKDARTGAVRRDLLFRGLYQGVWSVVFSTIPASGAFFTTYEAVKSIMHNSSAEAPTRITSSERTFPEGSLNSLRLPFTHSLPTPIMHGIASSTGEMVSCLMLTPAEVVKQNAQMIQGSQTNTSAMRQVLLRFRRHPWRLWSGYTALVGRNLPTTALQFPLFEYVRSHLIDRRRRRKATCTNTGRPPSEQSDQLVERAGLTGIAAAISGTVAATVTTPIDVIKTRVMLSASDAGASSQNQSTRAGSRGSRAVSSGARAKTKSLLSVGRDIIRYEGIRGLFKGGLIRAGWTAIALGLYLSLYEGGRFYLENRRKERDLVNGELRRPTDEGVEGI</sequence>
<reference evidence="13" key="1">
    <citation type="journal article" date="2017" name="Nat. Microbiol.">
        <title>Global analysis of biosynthetic gene clusters reveals vast potential of secondary metabolite production in Penicillium species.</title>
        <authorList>
            <person name="Nielsen J.C."/>
            <person name="Grijseels S."/>
            <person name="Prigent S."/>
            <person name="Ji B."/>
            <person name="Dainat J."/>
            <person name="Nielsen K.F."/>
            <person name="Frisvad J.C."/>
            <person name="Workman M."/>
            <person name="Nielsen J."/>
        </authorList>
    </citation>
    <scope>NUCLEOTIDE SEQUENCE [LARGE SCALE GENOMIC DNA]</scope>
    <source>
        <strain evidence="13">IBT 13039</strain>
    </source>
</reference>
<comment type="subcellular location">
    <subcellularLocation>
        <location evidence="1">Membrane</location>
        <topology evidence="1">Multi-pass membrane protein</topology>
    </subcellularLocation>
</comment>
<feature type="compositionally biased region" description="Low complexity" evidence="11">
    <location>
        <begin position="283"/>
        <end position="294"/>
    </location>
</feature>
<comment type="caution">
    <text evidence="12">The sequence shown here is derived from an EMBL/GenBank/DDBJ whole genome shotgun (WGS) entry which is preliminary data.</text>
</comment>
<keyword evidence="6" id="KW-0999">Mitochondrion inner membrane</keyword>
<evidence type="ECO:0000256" key="6">
    <source>
        <dbReference type="ARBA" id="ARBA00022792"/>
    </source>
</evidence>
<evidence type="ECO:0000256" key="10">
    <source>
        <dbReference type="RuleBase" id="RU000488"/>
    </source>
</evidence>
<dbReference type="InterPro" id="IPR018108">
    <property type="entry name" value="MCP_transmembrane"/>
</dbReference>
<dbReference type="AlphaFoldDB" id="A0A1V6Y545"/>
<feature type="region of interest" description="Disordered" evidence="11">
    <location>
        <begin position="213"/>
        <end position="233"/>
    </location>
</feature>
<feature type="region of interest" description="Disordered" evidence="11">
    <location>
        <begin position="273"/>
        <end position="294"/>
    </location>
</feature>
<keyword evidence="13" id="KW-1185">Reference proteome</keyword>
<feature type="repeat" description="Solcar" evidence="9">
    <location>
        <begin position="236"/>
        <end position="347"/>
    </location>
</feature>
<feature type="repeat" description="Solcar" evidence="9">
    <location>
        <begin position="123"/>
        <end position="208"/>
    </location>
</feature>
<keyword evidence="3 10" id="KW-0813">Transport</keyword>
<evidence type="ECO:0008006" key="14">
    <source>
        <dbReference type="Google" id="ProtNLM"/>
    </source>
</evidence>
<dbReference type="Proteomes" id="UP000191691">
    <property type="component" value="Unassembled WGS sequence"/>
</dbReference>
<comment type="similarity">
    <text evidence="2 10">Belongs to the mitochondrial carrier (TC 2.A.29) family.</text>
</comment>
<accession>A0A1V6Y545</accession>
<name>A0A1V6Y545_PENNA</name>
<gene>
    <name evidence="12" type="ORF">PENNAL_c0036G11446</name>
</gene>
<dbReference type="OMA" id="DIWIAGA"/>
<evidence type="ECO:0000313" key="13">
    <source>
        <dbReference type="Proteomes" id="UP000191691"/>
    </source>
</evidence>
<evidence type="ECO:0000256" key="5">
    <source>
        <dbReference type="ARBA" id="ARBA00022737"/>
    </source>
</evidence>
<proteinExistence type="inferred from homology"/>
<keyword evidence="6" id="KW-0496">Mitochondrion</keyword>
<dbReference type="EMBL" id="MOOB01000036">
    <property type="protein sequence ID" value="OQE82516.1"/>
    <property type="molecule type" value="Genomic_DNA"/>
</dbReference>
<dbReference type="SUPFAM" id="SSF103506">
    <property type="entry name" value="Mitochondrial carrier"/>
    <property type="match status" value="1"/>
</dbReference>
<dbReference type="GO" id="GO:0016020">
    <property type="term" value="C:membrane"/>
    <property type="evidence" value="ECO:0007669"/>
    <property type="project" value="UniProtKB-SubCell"/>
</dbReference>
<dbReference type="InterPro" id="IPR023395">
    <property type="entry name" value="MCP_dom_sf"/>
</dbReference>
<keyword evidence="8 9" id="KW-0472">Membrane</keyword>
<protein>
    <recommendedName>
        <fullName evidence="14">Mitochondrial thiamine pyrophosphate carrier 1</fullName>
    </recommendedName>
</protein>
<dbReference type="Pfam" id="PF00153">
    <property type="entry name" value="Mito_carr"/>
    <property type="match status" value="3"/>
</dbReference>
<evidence type="ECO:0000256" key="8">
    <source>
        <dbReference type="ARBA" id="ARBA00023136"/>
    </source>
</evidence>
<evidence type="ECO:0000256" key="1">
    <source>
        <dbReference type="ARBA" id="ARBA00004141"/>
    </source>
</evidence>
<keyword evidence="7" id="KW-1133">Transmembrane helix</keyword>
<dbReference type="PANTHER" id="PTHR45667">
    <property type="entry name" value="S-ADENOSYLMETHIONINE MITOCHONDRIAL CARRIER PROTEIN"/>
    <property type="match status" value="1"/>
</dbReference>
<feature type="compositionally biased region" description="Polar residues" evidence="11">
    <location>
        <begin position="219"/>
        <end position="233"/>
    </location>
</feature>
<evidence type="ECO:0000256" key="4">
    <source>
        <dbReference type="ARBA" id="ARBA00022692"/>
    </source>
</evidence>
<evidence type="ECO:0000256" key="9">
    <source>
        <dbReference type="PROSITE-ProRule" id="PRU00282"/>
    </source>
</evidence>
<dbReference type="Gene3D" id="1.50.40.10">
    <property type="entry name" value="Mitochondrial carrier domain"/>
    <property type="match status" value="2"/>
</dbReference>
<feature type="repeat" description="Solcar" evidence="9">
    <location>
        <begin position="3"/>
        <end position="87"/>
    </location>
</feature>
<evidence type="ECO:0000256" key="3">
    <source>
        <dbReference type="ARBA" id="ARBA00022448"/>
    </source>
</evidence>
<dbReference type="PROSITE" id="PS50920">
    <property type="entry name" value="SOLCAR"/>
    <property type="match status" value="3"/>
</dbReference>
<evidence type="ECO:0000256" key="7">
    <source>
        <dbReference type="ARBA" id="ARBA00022989"/>
    </source>
</evidence>
<keyword evidence="5" id="KW-0677">Repeat</keyword>
<keyword evidence="4 9" id="KW-0812">Transmembrane</keyword>
<evidence type="ECO:0000313" key="12">
    <source>
        <dbReference type="EMBL" id="OQE82516.1"/>
    </source>
</evidence>
<organism evidence="12 13">
    <name type="scientific">Penicillium nalgiovense</name>
    <dbReference type="NCBI Taxonomy" id="60175"/>
    <lineage>
        <taxon>Eukaryota</taxon>
        <taxon>Fungi</taxon>
        <taxon>Dikarya</taxon>
        <taxon>Ascomycota</taxon>
        <taxon>Pezizomycotina</taxon>
        <taxon>Eurotiomycetes</taxon>
        <taxon>Eurotiomycetidae</taxon>
        <taxon>Eurotiales</taxon>
        <taxon>Aspergillaceae</taxon>
        <taxon>Penicillium</taxon>
    </lineage>
</organism>
<evidence type="ECO:0000256" key="11">
    <source>
        <dbReference type="SAM" id="MobiDB-lite"/>
    </source>
</evidence>